<dbReference type="PANTHER" id="PTHR42648:SF21">
    <property type="entry name" value="CYSTEINE-RICH RLK (RECEPTOR-LIKE PROTEIN KINASE) 8"/>
    <property type="match status" value="1"/>
</dbReference>
<evidence type="ECO:0000256" key="2">
    <source>
        <dbReference type="ARBA" id="ARBA00022801"/>
    </source>
</evidence>
<dbReference type="InterPro" id="IPR013103">
    <property type="entry name" value="RVT_2"/>
</dbReference>
<dbReference type="PROSITE" id="PS50994">
    <property type="entry name" value="INTEGRASE"/>
    <property type="match status" value="1"/>
</dbReference>
<keyword evidence="1" id="KW-0479">Metal-binding</keyword>
<keyword evidence="5" id="KW-1185">Reference proteome</keyword>
<feature type="domain" description="Integrase catalytic" evidence="3">
    <location>
        <begin position="1"/>
        <end position="160"/>
    </location>
</feature>
<dbReference type="GO" id="GO:0016787">
    <property type="term" value="F:hydrolase activity"/>
    <property type="evidence" value="ECO:0007669"/>
    <property type="project" value="UniProtKB-KW"/>
</dbReference>
<dbReference type="SUPFAM" id="SSF56672">
    <property type="entry name" value="DNA/RNA polymerases"/>
    <property type="match status" value="1"/>
</dbReference>
<accession>A0AAV3QI40</accession>
<dbReference type="PANTHER" id="PTHR42648">
    <property type="entry name" value="TRANSPOSASE, PUTATIVE-RELATED"/>
    <property type="match status" value="1"/>
</dbReference>
<comment type="caution">
    <text evidence="4">The sequence shown here is derived from an EMBL/GenBank/DDBJ whole genome shotgun (WGS) entry which is preliminary data.</text>
</comment>
<dbReference type="GO" id="GO:0046872">
    <property type="term" value="F:metal ion binding"/>
    <property type="evidence" value="ECO:0007669"/>
    <property type="project" value="UniProtKB-KW"/>
</dbReference>
<dbReference type="EMBL" id="BAABME010004595">
    <property type="protein sequence ID" value="GAA0162916.1"/>
    <property type="molecule type" value="Genomic_DNA"/>
</dbReference>
<reference evidence="4 5" key="1">
    <citation type="submission" date="2024-01" db="EMBL/GenBank/DDBJ databases">
        <title>The complete chloroplast genome sequence of Lithospermum erythrorhizon: insights into the phylogenetic relationship among Boraginaceae species and the maternal lineages of purple gromwells.</title>
        <authorList>
            <person name="Okada T."/>
            <person name="Watanabe K."/>
        </authorList>
    </citation>
    <scope>NUCLEOTIDE SEQUENCE [LARGE SCALE GENOMIC DNA]</scope>
</reference>
<dbReference type="Pfam" id="PF00665">
    <property type="entry name" value="rve"/>
    <property type="match status" value="1"/>
</dbReference>
<dbReference type="InterPro" id="IPR012337">
    <property type="entry name" value="RNaseH-like_sf"/>
</dbReference>
<gene>
    <name evidence="4" type="ORF">LIER_18907</name>
</gene>
<sequence length="512" mass="59039">MRMDLMGPMQVESIENKKYVSVCIDDFSRYTWVKFLREKSDTVKLVKKLILQVQNEKEQYVVRIRSDHGKEFENSKFAEFCADEGITHEFSAPITPQQNGVVERKNRTIQEIARVRIHAKNIPLKFWAEAISTAFTSIAASPYDQVVMESINVKVLDSRVAMNEKHIDDGTPVNDSWSTDKEHVVDGKGVTTRRKELVDYRKMVGLIGESCFISKIKPKNVDEALKDEHWINAMQDELLQFQKNDVWELVPRPRDHNVKGTKWIFKNKSDEQGIITRSKLSLKKALYGLKQAPRAWYERLTKYLLTKGYARGGTDKPLFIKYENSKLMVAQIYVNDILFGGMSEQLIRQFVQQMDSEFEMSMVGELNYFMGFQVKQMKDNIFLSQAKYAKNLVKKFGLENTKSKRTPAATHVKVNKDVDGGYCDTDWARNTKDRKSISGRCFFLGNNLLSWFNKKQNSVSLCVAEVEYIAVGSSCSQLLWMKQMLEEYNVRQGALTVYCDNLSAINTLKNPM</sequence>
<dbReference type="InterPro" id="IPR043502">
    <property type="entry name" value="DNA/RNA_pol_sf"/>
</dbReference>
<dbReference type="GO" id="GO:0015074">
    <property type="term" value="P:DNA integration"/>
    <property type="evidence" value="ECO:0007669"/>
    <property type="project" value="InterPro"/>
</dbReference>
<dbReference type="Gene3D" id="3.30.420.10">
    <property type="entry name" value="Ribonuclease H-like superfamily/Ribonuclease H"/>
    <property type="match status" value="1"/>
</dbReference>
<dbReference type="CDD" id="cd09272">
    <property type="entry name" value="RNase_HI_RT_Ty1"/>
    <property type="match status" value="1"/>
</dbReference>
<dbReference type="Pfam" id="PF07727">
    <property type="entry name" value="RVT_2"/>
    <property type="match status" value="1"/>
</dbReference>
<evidence type="ECO:0000256" key="1">
    <source>
        <dbReference type="ARBA" id="ARBA00022723"/>
    </source>
</evidence>
<organism evidence="4 5">
    <name type="scientific">Lithospermum erythrorhizon</name>
    <name type="common">Purple gromwell</name>
    <name type="synonym">Lithospermum officinale var. erythrorhizon</name>
    <dbReference type="NCBI Taxonomy" id="34254"/>
    <lineage>
        <taxon>Eukaryota</taxon>
        <taxon>Viridiplantae</taxon>
        <taxon>Streptophyta</taxon>
        <taxon>Embryophyta</taxon>
        <taxon>Tracheophyta</taxon>
        <taxon>Spermatophyta</taxon>
        <taxon>Magnoliopsida</taxon>
        <taxon>eudicotyledons</taxon>
        <taxon>Gunneridae</taxon>
        <taxon>Pentapetalae</taxon>
        <taxon>asterids</taxon>
        <taxon>lamiids</taxon>
        <taxon>Boraginales</taxon>
        <taxon>Boraginaceae</taxon>
        <taxon>Boraginoideae</taxon>
        <taxon>Lithospermeae</taxon>
        <taxon>Lithospermum</taxon>
    </lineage>
</organism>
<evidence type="ECO:0000313" key="5">
    <source>
        <dbReference type="Proteomes" id="UP001454036"/>
    </source>
</evidence>
<dbReference type="AlphaFoldDB" id="A0AAV3QI40"/>
<name>A0AAV3QI40_LITER</name>
<dbReference type="InterPro" id="IPR039537">
    <property type="entry name" value="Retrotran_Ty1/copia-like"/>
</dbReference>
<protein>
    <recommendedName>
        <fullName evidence="3">Integrase catalytic domain-containing protein</fullName>
    </recommendedName>
</protein>
<dbReference type="InterPro" id="IPR001584">
    <property type="entry name" value="Integrase_cat-core"/>
</dbReference>
<dbReference type="Proteomes" id="UP001454036">
    <property type="component" value="Unassembled WGS sequence"/>
</dbReference>
<dbReference type="SUPFAM" id="SSF53098">
    <property type="entry name" value="Ribonuclease H-like"/>
    <property type="match status" value="1"/>
</dbReference>
<dbReference type="GO" id="GO:0003676">
    <property type="term" value="F:nucleic acid binding"/>
    <property type="evidence" value="ECO:0007669"/>
    <property type="project" value="InterPro"/>
</dbReference>
<keyword evidence="2" id="KW-0378">Hydrolase</keyword>
<proteinExistence type="predicted"/>
<evidence type="ECO:0000259" key="3">
    <source>
        <dbReference type="PROSITE" id="PS50994"/>
    </source>
</evidence>
<dbReference type="InterPro" id="IPR036397">
    <property type="entry name" value="RNaseH_sf"/>
</dbReference>
<evidence type="ECO:0000313" key="4">
    <source>
        <dbReference type="EMBL" id="GAA0162916.1"/>
    </source>
</evidence>